<dbReference type="OrthoDB" id="9803617at2"/>
<dbReference type="InterPro" id="IPR002880">
    <property type="entry name" value="Pyrv_Fd/Flavodoxin_OxRdtase_N"/>
</dbReference>
<evidence type="ECO:0000313" key="5">
    <source>
        <dbReference type="Proteomes" id="UP000261811"/>
    </source>
</evidence>
<dbReference type="NCBIfam" id="NF009588">
    <property type="entry name" value="PRK13029.1"/>
    <property type="match status" value="1"/>
</dbReference>
<proteinExistence type="predicted"/>
<feature type="domain" description="Pyruvate/ketoisovalerate oxidoreductase catalytic" evidence="2">
    <location>
        <begin position="740"/>
        <end position="927"/>
    </location>
</feature>
<dbReference type="InterPro" id="IPR046667">
    <property type="entry name" value="DUF6537"/>
</dbReference>
<feature type="domain" description="DUF6537" evidence="3">
    <location>
        <begin position="970"/>
        <end position="1167"/>
    </location>
</feature>
<dbReference type="Gene3D" id="3.40.50.970">
    <property type="match status" value="1"/>
</dbReference>
<dbReference type="SUPFAM" id="SSF53323">
    <property type="entry name" value="Pyruvate-ferredoxin oxidoreductase, PFOR, domain III"/>
    <property type="match status" value="1"/>
</dbReference>
<dbReference type="AlphaFoldDB" id="A0A372JQP4"/>
<dbReference type="CDD" id="cd07034">
    <property type="entry name" value="TPP_PYR_PFOR_IOR-alpha_like"/>
    <property type="match status" value="1"/>
</dbReference>
<gene>
    <name evidence="4" type="ORF">DZF91_07375</name>
</gene>
<dbReference type="Pfam" id="PF20169">
    <property type="entry name" value="DUF6537"/>
    <property type="match status" value="1"/>
</dbReference>
<dbReference type="PANTHER" id="PTHR48084">
    <property type="entry name" value="2-OXOGLUTARATE OXIDOREDUCTASE SUBUNIT KORB-RELATED"/>
    <property type="match status" value="1"/>
</dbReference>
<keyword evidence="1" id="KW-0560">Oxidoreductase</keyword>
<dbReference type="SUPFAM" id="SSF52922">
    <property type="entry name" value="TK C-terminal domain-like"/>
    <property type="match status" value="1"/>
</dbReference>
<dbReference type="Pfam" id="PF01558">
    <property type="entry name" value="POR"/>
    <property type="match status" value="1"/>
</dbReference>
<dbReference type="InterPro" id="IPR051457">
    <property type="entry name" value="2-oxoacid:Fd_oxidoreductase"/>
</dbReference>
<dbReference type="RefSeq" id="WP_117356735.1">
    <property type="nucleotide sequence ID" value="NZ_QURH01000141.1"/>
</dbReference>
<dbReference type="InterPro" id="IPR009014">
    <property type="entry name" value="Transketo_C/PFOR_II"/>
</dbReference>
<protein>
    <submittedName>
        <fullName evidence="4">Indolepyruvate ferredoxin oxidoreductase family protein</fullName>
    </submittedName>
</protein>
<evidence type="ECO:0000259" key="3">
    <source>
        <dbReference type="Pfam" id="PF20169"/>
    </source>
</evidence>
<accession>A0A372JQP4</accession>
<dbReference type="InterPro" id="IPR019752">
    <property type="entry name" value="Pyrv/ketoisovalerate_OxRed_cat"/>
</dbReference>
<organism evidence="4 5">
    <name type="scientific">Actinomadura logoneensis</name>
    <dbReference type="NCBI Taxonomy" id="2293572"/>
    <lineage>
        <taxon>Bacteria</taxon>
        <taxon>Bacillati</taxon>
        <taxon>Actinomycetota</taxon>
        <taxon>Actinomycetes</taxon>
        <taxon>Streptosporangiales</taxon>
        <taxon>Thermomonosporaceae</taxon>
        <taxon>Actinomadura</taxon>
    </lineage>
</organism>
<dbReference type="SUPFAM" id="SSF52518">
    <property type="entry name" value="Thiamin diphosphate-binding fold (THDP-binding)"/>
    <property type="match status" value="2"/>
</dbReference>
<dbReference type="InterPro" id="IPR002869">
    <property type="entry name" value="Pyrv_flavodox_OxRed_cen"/>
</dbReference>
<reference evidence="4 5" key="1">
    <citation type="submission" date="2018-08" db="EMBL/GenBank/DDBJ databases">
        <title>Actinomadura jelena sp. nov., a novel Actinomycete isolated from soil in Chad.</title>
        <authorList>
            <person name="Shi L."/>
        </authorList>
    </citation>
    <scope>NUCLEOTIDE SEQUENCE [LARGE SCALE GENOMIC DNA]</scope>
    <source>
        <strain evidence="4 5">NEAU-G17</strain>
    </source>
</reference>
<comment type="caution">
    <text evidence="4">The sequence shown here is derived from an EMBL/GenBank/DDBJ whole genome shotgun (WGS) entry which is preliminary data.</text>
</comment>
<keyword evidence="5" id="KW-1185">Reference proteome</keyword>
<dbReference type="NCBIfam" id="NF009589">
    <property type="entry name" value="PRK13030.1"/>
    <property type="match status" value="1"/>
</dbReference>
<dbReference type="EMBL" id="QURH01000141">
    <property type="protein sequence ID" value="RFU42290.1"/>
    <property type="molecule type" value="Genomic_DNA"/>
</dbReference>
<dbReference type="InterPro" id="IPR029061">
    <property type="entry name" value="THDP-binding"/>
</dbReference>
<sequence>MGVRLDDRYTAREGRVLISGVQALVRLTLEQRWLDEARGIDTRAFVSGYQGSPLGGVDLEMGRAKKFLDEAGVVFQAGLNEELAATAVAGTQLLGQVPGRRHEGVTGYWYGKNPGLDRAADAIRHAQLAGTAAVGGAVAWIGDDPASKSSTVPSSCEPMAQSLALPLLAPGTVAEIVEFGLHAVALSRASGLWAGLKIVADIADASAVVDLEEIRRNIPMPVREERKVPTLVGPASLDAEHDMLTRRLDIARAYAREAGLNRVTFGEDNTALGIVASGTQYAVVQRALTDLGLDEAALDALGIRLIRLGMPFPLDDAELARMTAGLDEVLVVEDKVPFLEQHLKAVLYDHANVATDPPADLAATDSAADSAAGATATAVKVPRVIGRRGRDGRELLPTRGTVGSEDVVRALADRFGEERLPKAAVVLRSPRRKSRVALPVVAARTPYFCSGCPHNASTKASDDTLVGVGIGCHVMIALDGAGRGNQLGLTQMGGEGTQWIGLAPFTDDKHFVQNLGDGTFHHSGSLAIRAAVAAGVTMTYKLLYNDAVAMTGGQTAEGRLDIPTLTRWLALEGVRRVVITTDSPADYRGVALDPIAHVRHRDDLPEVNTELAAVDGVTVLIHDDRCAAEERRLRKRGKLPTPAEKVLINERVCEGCGDCGEQSTCLSVQPVETEFGRKTRIHQPSCNTDFSCLKGDCPSFLLVEPGTRAKRALPALPVALTEPVRRFGDADVLLRMPGIGGTGVVTVSQILQMAARLDGTYAAGLEQTGLAQKGGPVVSDLRFSTRPVPGALRATRGTADVLLGFDLLGAAADGNLATAEPGRTVAVVNTALVPTAAMVTGRVALPGSPDEALRRVESATSGADNLYLDAQGIAETLFGDNMPANMVLVGAAYQHGCLPVSADAIEDAIRLNGAAVDKNLAAFRWGRAAALDPKAVQAAVEPPARPLIELTPVARTIAQQAAPALGGADLEEALSLRVADLIEFQNENYARSYAEDVRHVTALAAERVDQDAALRVGLAYATSLHKLMAYKDEYEVARLHLDPVERAKREEEFGPDAKVSVMLHPPILRALGMKRKIRLTRTAPVAFRALRAARGLRGTTLDVFGYAEVRRIERELVQEYRGLVRDALTHLTPDTVAAVVDLVRLPETVRGYEDIKLARVAEYRERAHAALAALAVADRTDRPHQLA</sequence>
<evidence type="ECO:0000313" key="4">
    <source>
        <dbReference type="EMBL" id="RFU42290.1"/>
    </source>
</evidence>
<dbReference type="GO" id="GO:0016903">
    <property type="term" value="F:oxidoreductase activity, acting on the aldehyde or oxo group of donors"/>
    <property type="evidence" value="ECO:0007669"/>
    <property type="project" value="InterPro"/>
</dbReference>
<dbReference type="Gene3D" id="3.40.920.10">
    <property type="entry name" value="Pyruvate-ferredoxin oxidoreductase, PFOR, domain III"/>
    <property type="match status" value="1"/>
</dbReference>
<evidence type="ECO:0000256" key="1">
    <source>
        <dbReference type="ARBA" id="ARBA00023002"/>
    </source>
</evidence>
<dbReference type="Proteomes" id="UP000261811">
    <property type="component" value="Unassembled WGS sequence"/>
</dbReference>
<evidence type="ECO:0000259" key="2">
    <source>
        <dbReference type="Pfam" id="PF01558"/>
    </source>
</evidence>
<dbReference type="GO" id="GO:0000287">
    <property type="term" value="F:magnesium ion binding"/>
    <property type="evidence" value="ECO:0007669"/>
    <property type="project" value="UniProtKB-ARBA"/>
</dbReference>
<name>A0A372JQP4_9ACTN</name>
<keyword evidence="4" id="KW-0670">Pyruvate</keyword>
<dbReference type="PANTHER" id="PTHR48084:SF3">
    <property type="entry name" value="SUBUNIT OF PYRUVATE:FLAVODOXIN OXIDOREDUCTASE"/>
    <property type="match status" value="1"/>
</dbReference>